<dbReference type="AlphaFoldDB" id="A0A7J6LQC8"/>
<protein>
    <submittedName>
        <fullName evidence="1">Uncharacterized protein</fullName>
    </submittedName>
</protein>
<gene>
    <name evidence="1" type="ORF">FOL46_005865</name>
</gene>
<accession>A0A7J6LQC8</accession>
<feature type="non-terminal residue" evidence="1">
    <location>
        <position position="245"/>
    </location>
</feature>
<evidence type="ECO:0000313" key="1">
    <source>
        <dbReference type="EMBL" id="KAF4661101.1"/>
    </source>
</evidence>
<proteinExistence type="predicted"/>
<name>A0A7J6LQC8_PEROL</name>
<evidence type="ECO:0000313" key="2">
    <source>
        <dbReference type="Proteomes" id="UP000572268"/>
    </source>
</evidence>
<sequence>MSPKQVFVGTAAAAAAVFFSELPLGTASGAVARHDPDGGFPQPQTRGTYFDGVKKVAQCFYTDALADSPTLFLWVKEDGLATSNINCPKTEANNASRMRYWDSSHNLWRYEPKNPPIVYTFTGRPPSGTGLNPLMNVDISAMRDELSELLAAAWEVELTKDFPHGWATDGYKDLTIPAKLDLIKKLRNVCLAARTVLKEHFGTYGKMCDEHSKNAKEAKDTAHRLEWHFKPVKGWNMVDIRAPYL</sequence>
<organism evidence="1 2">
    <name type="scientific">Perkinsus olseni</name>
    <name type="common">Perkinsus atlanticus</name>
    <dbReference type="NCBI Taxonomy" id="32597"/>
    <lineage>
        <taxon>Eukaryota</taxon>
        <taxon>Sar</taxon>
        <taxon>Alveolata</taxon>
        <taxon>Perkinsozoa</taxon>
        <taxon>Perkinsea</taxon>
        <taxon>Perkinsida</taxon>
        <taxon>Perkinsidae</taxon>
        <taxon>Perkinsus</taxon>
    </lineage>
</organism>
<comment type="caution">
    <text evidence="1">The sequence shown here is derived from an EMBL/GenBank/DDBJ whole genome shotgun (WGS) entry which is preliminary data.</text>
</comment>
<dbReference type="Proteomes" id="UP000572268">
    <property type="component" value="Unassembled WGS sequence"/>
</dbReference>
<reference evidence="1 2" key="1">
    <citation type="submission" date="2020-04" db="EMBL/GenBank/DDBJ databases">
        <title>Perkinsus olseni comparative genomics.</title>
        <authorList>
            <person name="Bogema D.R."/>
        </authorList>
    </citation>
    <scope>NUCLEOTIDE SEQUENCE [LARGE SCALE GENOMIC DNA]</scope>
    <source>
        <strain evidence="1">ATCC PRA-31</strain>
    </source>
</reference>
<dbReference type="EMBL" id="JABANN010000366">
    <property type="protein sequence ID" value="KAF4661101.1"/>
    <property type="molecule type" value="Genomic_DNA"/>
</dbReference>